<evidence type="ECO:0000313" key="2">
    <source>
        <dbReference type="Proteomes" id="UP000627984"/>
    </source>
</evidence>
<reference evidence="1" key="1">
    <citation type="journal article" date="2014" name="Int. J. Syst. Evol. Microbiol.">
        <title>Complete genome sequence of Corynebacterium casei LMG S-19264T (=DSM 44701T), isolated from a smear-ripened cheese.</title>
        <authorList>
            <consortium name="US DOE Joint Genome Institute (JGI-PGF)"/>
            <person name="Walter F."/>
            <person name="Albersmeier A."/>
            <person name="Kalinowski J."/>
            <person name="Ruckert C."/>
        </authorList>
    </citation>
    <scope>NUCLEOTIDE SEQUENCE</scope>
    <source>
        <strain evidence="1">JCM 3093</strain>
    </source>
</reference>
<comment type="caution">
    <text evidence="1">The sequence shown here is derived from an EMBL/GenBank/DDBJ whole genome shotgun (WGS) entry which is preliminary data.</text>
</comment>
<name>A0AA37F4C0_9ACTN</name>
<proteinExistence type="predicted"/>
<sequence length="46" mass="4493">MGRAGPFPPDAPSTTATAVAGARTTAAVTVTAVARAHTTAACPLRE</sequence>
<dbReference type="AlphaFoldDB" id="A0AA37F4C0"/>
<dbReference type="EMBL" id="BMQD01000007">
    <property type="protein sequence ID" value="GGK65629.1"/>
    <property type="molecule type" value="Genomic_DNA"/>
</dbReference>
<accession>A0AA37F4C0</accession>
<reference evidence="1" key="2">
    <citation type="submission" date="2022-09" db="EMBL/GenBank/DDBJ databases">
        <authorList>
            <person name="Sun Q."/>
            <person name="Ohkuma M."/>
        </authorList>
    </citation>
    <scope>NUCLEOTIDE SEQUENCE</scope>
    <source>
        <strain evidence="1">JCM 3093</strain>
    </source>
</reference>
<dbReference type="Proteomes" id="UP000627984">
    <property type="component" value="Unassembled WGS sequence"/>
</dbReference>
<organism evidence="1 2">
    <name type="scientific">Planomonospora parontospora</name>
    <dbReference type="NCBI Taxonomy" id="58119"/>
    <lineage>
        <taxon>Bacteria</taxon>
        <taxon>Bacillati</taxon>
        <taxon>Actinomycetota</taxon>
        <taxon>Actinomycetes</taxon>
        <taxon>Streptosporangiales</taxon>
        <taxon>Streptosporangiaceae</taxon>
        <taxon>Planomonospora</taxon>
    </lineage>
</organism>
<evidence type="ECO:0000313" key="1">
    <source>
        <dbReference type="EMBL" id="GGK65629.1"/>
    </source>
</evidence>
<gene>
    <name evidence="1" type="ORF">GCM10010126_26180</name>
</gene>
<protein>
    <submittedName>
        <fullName evidence="1">Uncharacterized protein</fullName>
    </submittedName>
</protein>